<dbReference type="Proteomes" id="UP001367676">
    <property type="component" value="Unassembled WGS sequence"/>
</dbReference>
<evidence type="ECO:0000313" key="3">
    <source>
        <dbReference type="Proteomes" id="UP001367676"/>
    </source>
</evidence>
<accession>A0AAN9TJ73</accession>
<reference evidence="2 3" key="1">
    <citation type="submission" date="2024-03" db="EMBL/GenBank/DDBJ databases">
        <title>Adaptation during the transition from Ophiocordyceps entomopathogen to insect associate is accompanied by gene loss and intensified selection.</title>
        <authorList>
            <person name="Ward C.M."/>
            <person name="Onetto C.A."/>
            <person name="Borneman A.R."/>
        </authorList>
    </citation>
    <scope>NUCLEOTIDE SEQUENCE [LARGE SCALE GENOMIC DNA]</scope>
    <source>
        <strain evidence="2">AWRI1</strain>
        <tissue evidence="2">Single Adult Female</tissue>
    </source>
</reference>
<keyword evidence="3" id="KW-1185">Reference proteome</keyword>
<evidence type="ECO:0000313" key="2">
    <source>
        <dbReference type="EMBL" id="KAK7590995.1"/>
    </source>
</evidence>
<evidence type="ECO:0000256" key="1">
    <source>
        <dbReference type="SAM" id="MobiDB-lite"/>
    </source>
</evidence>
<sequence length="150" mass="15909">MLSYMVPSPIEDKPPVSPTVSSKNGLQLVLDTHIGKNGDISVSNSILNGNATNAVTQKKIIKSSTIASAGSSNSSLNSSTDIPSVHGCMNSSASEKPRTRIANGASKTTLKSLLSATNNLSNLMKYPLPPLLFCYNQWLPHKLQVMVNAL</sequence>
<proteinExistence type="predicted"/>
<feature type="region of interest" description="Disordered" evidence="1">
    <location>
        <begin position="1"/>
        <end position="22"/>
    </location>
</feature>
<gene>
    <name evidence="2" type="ORF">V9T40_002608</name>
</gene>
<organism evidence="2 3">
    <name type="scientific">Parthenolecanium corni</name>
    <dbReference type="NCBI Taxonomy" id="536013"/>
    <lineage>
        <taxon>Eukaryota</taxon>
        <taxon>Metazoa</taxon>
        <taxon>Ecdysozoa</taxon>
        <taxon>Arthropoda</taxon>
        <taxon>Hexapoda</taxon>
        <taxon>Insecta</taxon>
        <taxon>Pterygota</taxon>
        <taxon>Neoptera</taxon>
        <taxon>Paraneoptera</taxon>
        <taxon>Hemiptera</taxon>
        <taxon>Sternorrhyncha</taxon>
        <taxon>Coccoidea</taxon>
        <taxon>Coccidae</taxon>
        <taxon>Parthenolecanium</taxon>
    </lineage>
</organism>
<name>A0AAN9TJ73_9HEMI</name>
<dbReference type="EMBL" id="JBBCAQ010000022">
    <property type="protein sequence ID" value="KAK7590995.1"/>
    <property type="molecule type" value="Genomic_DNA"/>
</dbReference>
<comment type="caution">
    <text evidence="2">The sequence shown here is derived from an EMBL/GenBank/DDBJ whole genome shotgun (WGS) entry which is preliminary data.</text>
</comment>
<dbReference type="AlphaFoldDB" id="A0AAN9TJ73"/>
<protein>
    <submittedName>
        <fullName evidence="2">Uncharacterized protein</fullName>
    </submittedName>
</protein>